<name>A0AAU7Q3T6_9RICK</name>
<reference evidence="1" key="1">
    <citation type="submission" date="2024-06" db="EMBL/GenBank/DDBJ databases">
        <authorList>
            <person name="Dussert Y."/>
            <person name="Peccoud J."/>
            <person name="Pigeault R."/>
        </authorList>
    </citation>
    <scope>NUCLEOTIDE SEQUENCE</scope>
    <source>
        <strain evidence="1">WArc</strain>
    </source>
</reference>
<dbReference type="InterPro" id="IPR036397">
    <property type="entry name" value="RNaseH_sf"/>
</dbReference>
<gene>
    <name evidence="1" type="ORF">ABLO99_03930</name>
</gene>
<dbReference type="AlphaFoldDB" id="A0AAU7Q3T6"/>
<dbReference type="RefSeq" id="WP_238580400.1">
    <property type="nucleotide sequence ID" value="NZ_CP157942.1"/>
</dbReference>
<dbReference type="Gene3D" id="3.30.420.10">
    <property type="entry name" value="Ribonuclease H-like superfamily/Ribonuclease H"/>
    <property type="match status" value="1"/>
</dbReference>
<organism evidence="1">
    <name type="scientific">Wolbachia endosymbiont of Armadillidium arcangelii</name>
    <dbReference type="NCBI Taxonomy" id="3158571"/>
    <lineage>
        <taxon>Bacteria</taxon>
        <taxon>Pseudomonadati</taxon>
        <taxon>Pseudomonadota</taxon>
        <taxon>Alphaproteobacteria</taxon>
        <taxon>Rickettsiales</taxon>
        <taxon>Anaplasmataceae</taxon>
        <taxon>Wolbachieae</taxon>
        <taxon>Wolbachia</taxon>
    </lineage>
</organism>
<evidence type="ECO:0000313" key="1">
    <source>
        <dbReference type="EMBL" id="XBS67835.1"/>
    </source>
</evidence>
<sequence>MENVGYKVLFLPPYLPDLNPKLWFAIKHAIRKALPSFWPDIHSTIDFVFQCSGKPYFG</sequence>
<protein>
    <recommendedName>
        <fullName evidence="2">Tc1-like transposase DDE domain-containing protein</fullName>
    </recommendedName>
</protein>
<dbReference type="EMBL" id="CP157942">
    <property type="protein sequence ID" value="XBS67835.1"/>
    <property type="molecule type" value="Genomic_DNA"/>
</dbReference>
<accession>A0AAU7Q3T6</accession>
<proteinExistence type="predicted"/>
<dbReference type="GO" id="GO:0003676">
    <property type="term" value="F:nucleic acid binding"/>
    <property type="evidence" value="ECO:0007669"/>
    <property type="project" value="InterPro"/>
</dbReference>
<evidence type="ECO:0008006" key="2">
    <source>
        <dbReference type="Google" id="ProtNLM"/>
    </source>
</evidence>